<organism evidence="1 2">
    <name type="scientific">Candidatus Campylobacter infans</name>
    <dbReference type="NCBI Taxonomy" id="2561898"/>
    <lineage>
        <taxon>Bacteria</taxon>
        <taxon>Pseudomonadati</taxon>
        <taxon>Campylobacterota</taxon>
        <taxon>Epsilonproteobacteria</taxon>
        <taxon>Campylobacterales</taxon>
        <taxon>Campylobacteraceae</taxon>
        <taxon>Campylobacter</taxon>
    </lineage>
</organism>
<dbReference type="EMBL" id="CP049075">
    <property type="protein sequence ID" value="QLI05746.1"/>
    <property type="molecule type" value="Genomic_DNA"/>
</dbReference>
<reference evidence="1 2" key="1">
    <citation type="submission" date="2020-02" db="EMBL/GenBank/DDBJ databases">
        <title>Complete genome sequence of the novel Campylobacter species Candidatus Campylobacter infans.</title>
        <authorList>
            <person name="Duim B."/>
            <person name="Zomer A."/>
            <person name="van der Graaf L."/>
            <person name="Wagenaar J."/>
        </authorList>
    </citation>
    <scope>NUCLEOTIDE SEQUENCE [LARGE SCALE GENOMIC DNA]</scope>
    <source>
        <strain evidence="1 2">19S00001</strain>
    </source>
</reference>
<accession>A0A7H9CI12</accession>
<protein>
    <submittedName>
        <fullName evidence="1">Uncharacterized protein</fullName>
    </submittedName>
</protein>
<proteinExistence type="predicted"/>
<gene>
    <name evidence="1" type="ORF">CINF_1260</name>
</gene>
<dbReference type="RefSeq" id="WP_179974923.1">
    <property type="nucleotide sequence ID" value="NZ_CP049075.1"/>
</dbReference>
<evidence type="ECO:0000313" key="1">
    <source>
        <dbReference type="EMBL" id="QLI05746.1"/>
    </source>
</evidence>
<dbReference type="AlphaFoldDB" id="A0A7H9CI12"/>
<evidence type="ECO:0000313" key="2">
    <source>
        <dbReference type="Proteomes" id="UP000509414"/>
    </source>
</evidence>
<name>A0A7H9CI12_9BACT</name>
<dbReference type="KEGG" id="cinf:CINF_1260"/>
<sequence>MSDRYILARDYANARGLSVDAFITQLINLEKKIQARPKSFRFSLYYGAFEKRFTKERLRKQYFINDDLIYARLKARAELIDIIYALDARYRYLAEKGTPRRSWRTEFASDYIAYKKSSKKSFSSKDFNRYYMRAYSLLSNFHFYNLELLQFFTKWLLEFHNFKWQGARAWYSQFVDFNDE</sequence>
<keyword evidence="2" id="KW-1185">Reference proteome</keyword>
<dbReference type="Proteomes" id="UP000509414">
    <property type="component" value="Chromosome"/>
</dbReference>